<evidence type="ECO:0000256" key="4">
    <source>
        <dbReference type="ARBA" id="ARBA00022692"/>
    </source>
</evidence>
<dbReference type="EMBL" id="BAABGY010000016">
    <property type="protein sequence ID" value="GAA4341962.1"/>
    <property type="molecule type" value="Genomic_DNA"/>
</dbReference>
<keyword evidence="5 9" id="KW-1133">Transmembrane helix</keyword>
<keyword evidence="4 9" id="KW-0812">Transmembrane</keyword>
<proteinExistence type="inferred from homology"/>
<feature type="transmembrane region" description="Helical" evidence="9">
    <location>
        <begin position="43"/>
        <end position="62"/>
    </location>
</feature>
<keyword evidence="7 9" id="KW-0472">Membrane</keyword>
<dbReference type="InterPro" id="IPR044669">
    <property type="entry name" value="YneE/VCCN1/2-like"/>
</dbReference>
<evidence type="ECO:0000256" key="7">
    <source>
        <dbReference type="ARBA" id="ARBA00023136"/>
    </source>
</evidence>
<feature type="transmembrane region" description="Helical" evidence="9">
    <location>
        <begin position="20"/>
        <end position="37"/>
    </location>
</feature>
<evidence type="ECO:0000256" key="3">
    <source>
        <dbReference type="ARBA" id="ARBA00022475"/>
    </source>
</evidence>
<gene>
    <name evidence="10" type="ORF">GCM10023184_40830</name>
</gene>
<feature type="transmembrane region" description="Helical" evidence="9">
    <location>
        <begin position="230"/>
        <end position="248"/>
    </location>
</feature>
<evidence type="ECO:0000313" key="10">
    <source>
        <dbReference type="EMBL" id="GAA4341962.1"/>
    </source>
</evidence>
<comment type="caution">
    <text evidence="10">The sequence shown here is derived from an EMBL/GenBank/DDBJ whole genome shotgun (WGS) entry which is preliminary data.</text>
</comment>
<evidence type="ECO:0000313" key="11">
    <source>
        <dbReference type="Proteomes" id="UP001501725"/>
    </source>
</evidence>
<protein>
    <submittedName>
        <fullName evidence="10">Bestrophin family ion channel</fullName>
    </submittedName>
</protein>
<dbReference type="RefSeq" id="WP_345257779.1">
    <property type="nucleotide sequence ID" value="NZ_BAABGY010000016.1"/>
</dbReference>
<accession>A0ABP8HNW8</accession>
<reference evidence="11" key="1">
    <citation type="journal article" date="2019" name="Int. J. Syst. Evol. Microbiol.">
        <title>The Global Catalogue of Microorganisms (GCM) 10K type strain sequencing project: providing services to taxonomists for standard genome sequencing and annotation.</title>
        <authorList>
            <consortium name="The Broad Institute Genomics Platform"/>
            <consortium name="The Broad Institute Genome Sequencing Center for Infectious Disease"/>
            <person name="Wu L."/>
            <person name="Ma J."/>
        </authorList>
    </citation>
    <scope>NUCLEOTIDE SEQUENCE [LARGE SCALE GENOMIC DNA]</scope>
    <source>
        <strain evidence="11">JCM 17919</strain>
    </source>
</reference>
<organism evidence="10 11">
    <name type="scientific">Flaviaesturariibacter amylovorans</name>
    <dbReference type="NCBI Taxonomy" id="1084520"/>
    <lineage>
        <taxon>Bacteria</taxon>
        <taxon>Pseudomonadati</taxon>
        <taxon>Bacteroidota</taxon>
        <taxon>Chitinophagia</taxon>
        <taxon>Chitinophagales</taxon>
        <taxon>Chitinophagaceae</taxon>
        <taxon>Flaviaestuariibacter</taxon>
    </lineage>
</organism>
<comment type="subcellular location">
    <subcellularLocation>
        <location evidence="1">Cell membrane</location>
        <topology evidence="1">Multi-pass membrane protein</topology>
    </subcellularLocation>
</comment>
<dbReference type="Proteomes" id="UP001501725">
    <property type="component" value="Unassembled WGS sequence"/>
</dbReference>
<evidence type="ECO:0000256" key="9">
    <source>
        <dbReference type="SAM" id="Phobius"/>
    </source>
</evidence>
<keyword evidence="6" id="KW-0406">Ion transport</keyword>
<keyword evidence="3" id="KW-1003">Cell membrane</keyword>
<evidence type="ECO:0000256" key="8">
    <source>
        <dbReference type="ARBA" id="ARBA00034708"/>
    </source>
</evidence>
<evidence type="ECO:0000256" key="2">
    <source>
        <dbReference type="ARBA" id="ARBA00022448"/>
    </source>
</evidence>
<comment type="similarity">
    <text evidence="8">Belongs to the anion channel-forming bestrophin (TC 1.A.46) family.</text>
</comment>
<keyword evidence="11" id="KW-1185">Reference proteome</keyword>
<dbReference type="Pfam" id="PF25539">
    <property type="entry name" value="Bestrophin_2"/>
    <property type="match status" value="1"/>
</dbReference>
<evidence type="ECO:0000256" key="5">
    <source>
        <dbReference type="ARBA" id="ARBA00022989"/>
    </source>
</evidence>
<feature type="transmembrane region" description="Helical" evidence="9">
    <location>
        <begin position="254"/>
        <end position="274"/>
    </location>
</feature>
<dbReference type="PANTHER" id="PTHR33281">
    <property type="entry name" value="UPF0187 PROTEIN YNEE"/>
    <property type="match status" value="1"/>
</dbReference>
<keyword evidence="2" id="KW-0813">Transport</keyword>
<name>A0ABP8HNW8_9BACT</name>
<evidence type="ECO:0000256" key="6">
    <source>
        <dbReference type="ARBA" id="ARBA00023065"/>
    </source>
</evidence>
<dbReference type="PANTHER" id="PTHR33281:SF19">
    <property type="entry name" value="VOLTAGE-DEPENDENT ANION CHANNEL-FORMING PROTEIN YNEE"/>
    <property type="match status" value="1"/>
</dbReference>
<sequence length="328" mass="37835">MYVGKVFTPRLLWHFARRNLLRSLLISVLACVLHQYAGWRWLGISFIPIATIGTAVAFYVGFKNNQAYDRLWEARRLWGGITNNSRTFAALFISLVPDKALQREFLYRHIAWVNVLRLQLRKTIPWATGREHLHQTFLGEKHELEQFEAGLKKIFGDAGTDEYFVMLRQRTNIANHLLKKQIHELGRLKRAGRLDAIEHSDLVKQIGEFINHQGGCERIKSTPLYRQYSIFSRVFVVLFICLLPFGLINEMSKIGAHGVWLTVPFSMLISWVFYTMEQIGEFSENPFDNSMNDVPLSAICTTIETDMREFVGDTEMPAKAAPLEDVLL</sequence>
<evidence type="ECO:0000256" key="1">
    <source>
        <dbReference type="ARBA" id="ARBA00004651"/>
    </source>
</evidence>